<comment type="caution">
    <text evidence="1">The sequence shown here is derived from an EMBL/GenBank/DDBJ whole genome shotgun (WGS) entry which is preliminary data.</text>
</comment>
<dbReference type="Proteomes" id="UP001281147">
    <property type="component" value="Unassembled WGS sequence"/>
</dbReference>
<proteinExistence type="predicted"/>
<dbReference type="EMBL" id="JAUTXU010000112">
    <property type="protein sequence ID" value="KAK3707225.1"/>
    <property type="molecule type" value="Genomic_DNA"/>
</dbReference>
<accession>A0ACC3MZR2</accession>
<gene>
    <name evidence="1" type="ORF">LTR37_012225</name>
</gene>
<protein>
    <submittedName>
        <fullName evidence="1">Uncharacterized protein</fullName>
    </submittedName>
</protein>
<evidence type="ECO:0000313" key="2">
    <source>
        <dbReference type="Proteomes" id="UP001281147"/>
    </source>
</evidence>
<reference evidence="1" key="1">
    <citation type="submission" date="2023-07" db="EMBL/GenBank/DDBJ databases">
        <title>Black Yeasts Isolated from many extreme environments.</title>
        <authorList>
            <person name="Coleine C."/>
            <person name="Stajich J.E."/>
            <person name="Selbmann L."/>
        </authorList>
    </citation>
    <scope>NUCLEOTIDE SEQUENCE</scope>
    <source>
        <strain evidence="1">CCFEE 5714</strain>
    </source>
</reference>
<name>A0ACC3MZR2_9PEZI</name>
<sequence>MPPSNVDRAPAVSIAEAKLERQKRRIEEAEASLNAPHPLDRRLQASRGKGNKWRPFDFTTETTQANTPEGGVPVSEVRVSTFRAPSRTGSSLSRSMSVMSHRTNDTGPSDMERQDSALTEQGFQVFKGRRNRKNVGELSAYEDKPEERQKTVEATFDSRAIYNVFGNALPGPEFIEENMGFKNGQLQFVQHPNGDVSAHQWSNDRYQWENIGQFSNIRKKVEGQLGSDRLKGETAYQTLQQNTLSYFRIIAKQREASVMGLPFGTKEIQAAIPEPRVELAAAPPGPKEATHDTNEFGSPQKVPDTPEHQRRFKGHHQSLDQELANQYAKLATQTADLRHQLHLQNTSQAPRGDRYSFAPNYGPQNGRQEDPFYSSRSFQHIYGGYPGPQGFYGQAPKSGAASAYLPTASRSQGLNYDFHFPPPNVPNRSSQVLGWPPYHAESTNTTNRAERQRQQPYHDRTSIPSYPQYQDSQAGSHDRYTSSDRINAQPSNEIATPQPQHAQAFNPRTAARDQLWKLPETAKERSLSQANIRTVLYDPFQAQRTAAQAKQEEEPVKRDVSPTFARNNASNTLQPPKSYDPNPSKFFPTVLAPRQQSSPARSSTENNLRDSSPDPYQNKPSYMHGMPLITTSSESKPTPQILNRPFFGGNQDLRSSLGSSSVADREAQDEQLTDWWTSGNKFARQEEFFQSIQSARGEAGIGIGSSPAAYPTPIGPPKKSNDIAPQTNDTMTRLLIPVLENLASYVQGPVEKRRDYFSQWSKAPEWCIDRSEGGNDSFFDKDWGTPPARVGRDPRYRGSRGWTGEQVTPQRGRLGAVPVGLDRRFAFGGRY</sequence>
<keyword evidence="2" id="KW-1185">Reference proteome</keyword>
<evidence type="ECO:0000313" key="1">
    <source>
        <dbReference type="EMBL" id="KAK3707225.1"/>
    </source>
</evidence>
<organism evidence="1 2">
    <name type="scientific">Vermiconidia calcicola</name>
    <dbReference type="NCBI Taxonomy" id="1690605"/>
    <lineage>
        <taxon>Eukaryota</taxon>
        <taxon>Fungi</taxon>
        <taxon>Dikarya</taxon>
        <taxon>Ascomycota</taxon>
        <taxon>Pezizomycotina</taxon>
        <taxon>Dothideomycetes</taxon>
        <taxon>Dothideomycetidae</taxon>
        <taxon>Mycosphaerellales</taxon>
        <taxon>Extremaceae</taxon>
        <taxon>Vermiconidia</taxon>
    </lineage>
</organism>